<reference evidence="8 9" key="1">
    <citation type="submission" date="2024-10" db="EMBL/GenBank/DDBJ databases">
        <title>Updated reference genomes for cyclostephanoid diatoms.</title>
        <authorList>
            <person name="Roberts W.R."/>
            <person name="Alverson A.J."/>
        </authorList>
    </citation>
    <scope>NUCLEOTIDE SEQUENCE [LARGE SCALE GENOMIC DNA]</scope>
    <source>
        <strain evidence="8 9">AJA232-27</strain>
    </source>
</reference>
<name>A0ABD3MRU8_9STRA</name>
<dbReference type="EMBL" id="JALLBG020000095">
    <property type="protein sequence ID" value="KAL3765566.1"/>
    <property type="molecule type" value="Genomic_DNA"/>
</dbReference>
<accession>A0ABD3MRU8</accession>
<dbReference type="InterPro" id="IPR017441">
    <property type="entry name" value="Protein_kinase_ATP_BS"/>
</dbReference>
<dbReference type="Gene3D" id="1.10.510.10">
    <property type="entry name" value="Transferase(Phosphotransferase) domain 1"/>
    <property type="match status" value="1"/>
</dbReference>
<dbReference type="SMART" id="SM00220">
    <property type="entry name" value="S_TKc"/>
    <property type="match status" value="1"/>
</dbReference>
<dbReference type="PROSITE" id="PS50011">
    <property type="entry name" value="PROTEIN_KINASE_DOM"/>
    <property type="match status" value="1"/>
</dbReference>
<evidence type="ECO:0000256" key="2">
    <source>
        <dbReference type="ARBA" id="ARBA00022679"/>
    </source>
</evidence>
<dbReference type="Pfam" id="PF00069">
    <property type="entry name" value="Pkinase"/>
    <property type="match status" value="1"/>
</dbReference>
<evidence type="ECO:0000313" key="8">
    <source>
        <dbReference type="EMBL" id="KAL3765566.1"/>
    </source>
</evidence>
<dbReference type="PROSITE" id="PS00107">
    <property type="entry name" value="PROTEIN_KINASE_ATP"/>
    <property type="match status" value="1"/>
</dbReference>
<protein>
    <recommendedName>
        <fullName evidence="7">Protein kinase domain-containing protein</fullName>
    </recommendedName>
</protein>
<evidence type="ECO:0000256" key="4">
    <source>
        <dbReference type="ARBA" id="ARBA00022777"/>
    </source>
</evidence>
<dbReference type="InterPro" id="IPR050205">
    <property type="entry name" value="CDPK_Ser/Thr_kinases"/>
</dbReference>
<dbReference type="SUPFAM" id="SSF56112">
    <property type="entry name" value="Protein kinase-like (PK-like)"/>
    <property type="match status" value="1"/>
</dbReference>
<dbReference type="InterPro" id="IPR011009">
    <property type="entry name" value="Kinase-like_dom_sf"/>
</dbReference>
<dbReference type="AlphaFoldDB" id="A0ABD3MRU8"/>
<keyword evidence="4" id="KW-0418">Kinase</keyword>
<evidence type="ECO:0000256" key="3">
    <source>
        <dbReference type="ARBA" id="ARBA00022741"/>
    </source>
</evidence>
<keyword evidence="1" id="KW-0723">Serine/threonine-protein kinase</keyword>
<organism evidence="8 9">
    <name type="scientific">Discostella pseudostelligera</name>
    <dbReference type="NCBI Taxonomy" id="259834"/>
    <lineage>
        <taxon>Eukaryota</taxon>
        <taxon>Sar</taxon>
        <taxon>Stramenopiles</taxon>
        <taxon>Ochrophyta</taxon>
        <taxon>Bacillariophyta</taxon>
        <taxon>Coscinodiscophyceae</taxon>
        <taxon>Thalassiosirophycidae</taxon>
        <taxon>Stephanodiscales</taxon>
        <taxon>Stephanodiscaceae</taxon>
        <taxon>Discostella</taxon>
    </lineage>
</organism>
<dbReference type="GO" id="GO:0004674">
    <property type="term" value="F:protein serine/threonine kinase activity"/>
    <property type="evidence" value="ECO:0007669"/>
    <property type="project" value="UniProtKB-KW"/>
</dbReference>
<feature type="domain" description="Protein kinase" evidence="7">
    <location>
        <begin position="63"/>
        <end position="211"/>
    </location>
</feature>
<dbReference type="GO" id="GO:0005524">
    <property type="term" value="F:ATP binding"/>
    <property type="evidence" value="ECO:0007669"/>
    <property type="project" value="UniProtKB-UniRule"/>
</dbReference>
<keyword evidence="2" id="KW-0808">Transferase</keyword>
<evidence type="ECO:0000313" key="9">
    <source>
        <dbReference type="Proteomes" id="UP001530293"/>
    </source>
</evidence>
<keyword evidence="9" id="KW-1185">Reference proteome</keyword>
<comment type="caution">
    <text evidence="8">The sequence shown here is derived from an EMBL/GenBank/DDBJ whole genome shotgun (WGS) entry which is preliminary data.</text>
</comment>
<sequence>MHPNVANSQQLVLYNPNHVPENAMVVRKVSTGSEQHQQQQHLSSSHLGLRLKIREDDIRRSYKVLPILVGTGSFGAVRLCLHRRSKTKLAVKSITLTVDNSTLVKNEVALLQRINHRHVIRVVDVIKDRQYIHIIMEQCRGKDLFDVITGDRYRPNESWARNIVASILDVVAYLHARDIVHRDLKVRMCSYICYSSFVGWGEVNALHLVLE</sequence>
<dbReference type="InterPro" id="IPR000719">
    <property type="entry name" value="Prot_kinase_dom"/>
</dbReference>
<evidence type="ECO:0000259" key="7">
    <source>
        <dbReference type="PROSITE" id="PS50011"/>
    </source>
</evidence>
<dbReference type="PANTHER" id="PTHR24349">
    <property type="entry name" value="SERINE/THREONINE-PROTEIN KINASE"/>
    <property type="match status" value="1"/>
</dbReference>
<evidence type="ECO:0000256" key="6">
    <source>
        <dbReference type="PROSITE-ProRule" id="PRU10141"/>
    </source>
</evidence>
<proteinExistence type="predicted"/>
<gene>
    <name evidence="8" type="ORF">ACHAWU_003107</name>
</gene>
<feature type="binding site" evidence="6">
    <location>
        <position position="92"/>
    </location>
    <ligand>
        <name>ATP</name>
        <dbReference type="ChEBI" id="CHEBI:30616"/>
    </ligand>
</feature>
<evidence type="ECO:0000256" key="1">
    <source>
        <dbReference type="ARBA" id="ARBA00022527"/>
    </source>
</evidence>
<dbReference type="Proteomes" id="UP001530293">
    <property type="component" value="Unassembled WGS sequence"/>
</dbReference>
<keyword evidence="3 6" id="KW-0547">Nucleotide-binding</keyword>
<evidence type="ECO:0000256" key="5">
    <source>
        <dbReference type="ARBA" id="ARBA00022840"/>
    </source>
</evidence>
<keyword evidence="5 6" id="KW-0067">ATP-binding</keyword>